<dbReference type="SUPFAM" id="SSF55781">
    <property type="entry name" value="GAF domain-like"/>
    <property type="match status" value="1"/>
</dbReference>
<dbReference type="Gene3D" id="1.10.510.10">
    <property type="entry name" value="Transferase(Phosphotransferase) domain 1"/>
    <property type="match status" value="1"/>
</dbReference>
<evidence type="ECO:0000259" key="3">
    <source>
        <dbReference type="PROSITE" id="PS50109"/>
    </source>
</evidence>
<dbReference type="PROSITE" id="PS50011">
    <property type="entry name" value="PROTEIN_KINASE_DOM"/>
    <property type="match status" value="1"/>
</dbReference>
<dbReference type="CDD" id="cd14014">
    <property type="entry name" value="STKc_PknB_like"/>
    <property type="match status" value="1"/>
</dbReference>
<dbReference type="PROSITE" id="PS50109">
    <property type="entry name" value="HIS_KIN"/>
    <property type="match status" value="1"/>
</dbReference>
<dbReference type="RefSeq" id="WP_111345180.1">
    <property type="nucleotide sequence ID" value="NZ_QHHQ01000002.1"/>
</dbReference>
<dbReference type="Pfam" id="PF07568">
    <property type="entry name" value="HisKA_2"/>
    <property type="match status" value="1"/>
</dbReference>
<dbReference type="SUPFAM" id="SSF56112">
    <property type="entry name" value="Protein kinase-like (PK-like)"/>
    <property type="match status" value="1"/>
</dbReference>
<dbReference type="Proteomes" id="UP000249590">
    <property type="component" value="Unassembled WGS sequence"/>
</dbReference>
<organism evidence="4 5">
    <name type="scientific">Acuticoccus sediminis</name>
    <dbReference type="NCBI Taxonomy" id="2184697"/>
    <lineage>
        <taxon>Bacteria</taxon>
        <taxon>Pseudomonadati</taxon>
        <taxon>Pseudomonadota</taxon>
        <taxon>Alphaproteobacteria</taxon>
        <taxon>Hyphomicrobiales</taxon>
        <taxon>Amorphaceae</taxon>
        <taxon>Acuticoccus</taxon>
    </lineage>
</organism>
<dbReference type="Gene3D" id="3.40.50.300">
    <property type="entry name" value="P-loop containing nucleotide triphosphate hydrolases"/>
    <property type="match status" value="1"/>
</dbReference>
<dbReference type="PANTHER" id="PTHR43642:SF1">
    <property type="entry name" value="HYBRID SIGNAL TRANSDUCTION HISTIDINE KINASE G"/>
    <property type="match status" value="1"/>
</dbReference>
<dbReference type="InterPro" id="IPR011495">
    <property type="entry name" value="Sig_transdc_His_kin_sub2_dim/P"/>
</dbReference>
<dbReference type="InterPro" id="IPR003594">
    <property type="entry name" value="HATPase_dom"/>
</dbReference>
<feature type="region of interest" description="Disordered" evidence="1">
    <location>
        <begin position="152"/>
        <end position="175"/>
    </location>
</feature>
<dbReference type="Pfam" id="PF02518">
    <property type="entry name" value="HATPase_c"/>
    <property type="match status" value="1"/>
</dbReference>
<keyword evidence="5" id="KW-1185">Reference proteome</keyword>
<evidence type="ECO:0000259" key="2">
    <source>
        <dbReference type="PROSITE" id="PS50011"/>
    </source>
</evidence>
<feature type="region of interest" description="Disordered" evidence="1">
    <location>
        <begin position="1256"/>
        <end position="1275"/>
    </location>
</feature>
<feature type="domain" description="Histidine kinase" evidence="3">
    <location>
        <begin position="1454"/>
        <end position="1646"/>
    </location>
</feature>
<dbReference type="SUPFAM" id="SSF55874">
    <property type="entry name" value="ATPase domain of HSP90 chaperone/DNA topoisomerase II/histidine kinase"/>
    <property type="match status" value="1"/>
</dbReference>
<proteinExistence type="predicted"/>
<dbReference type="InterPro" id="IPR029016">
    <property type="entry name" value="GAF-like_dom_sf"/>
</dbReference>
<dbReference type="InterPro" id="IPR011009">
    <property type="entry name" value="Kinase-like_dom_sf"/>
</dbReference>
<dbReference type="Pfam" id="PF01590">
    <property type="entry name" value="GAF"/>
    <property type="match status" value="1"/>
</dbReference>
<evidence type="ECO:0008006" key="6">
    <source>
        <dbReference type="Google" id="ProtNLM"/>
    </source>
</evidence>
<dbReference type="SMART" id="SM00220">
    <property type="entry name" value="S_TKc"/>
    <property type="match status" value="1"/>
</dbReference>
<evidence type="ECO:0000256" key="1">
    <source>
        <dbReference type="SAM" id="MobiDB-lite"/>
    </source>
</evidence>
<gene>
    <name evidence="4" type="ORF">DLJ53_11165</name>
</gene>
<dbReference type="Gene3D" id="3.30.450.40">
    <property type="match status" value="1"/>
</dbReference>
<dbReference type="SMART" id="SM00387">
    <property type="entry name" value="HATPase_c"/>
    <property type="match status" value="1"/>
</dbReference>
<dbReference type="SMART" id="SM00065">
    <property type="entry name" value="GAF"/>
    <property type="match status" value="1"/>
</dbReference>
<dbReference type="InterPro" id="IPR036890">
    <property type="entry name" value="HATPase_C_sf"/>
</dbReference>
<dbReference type="InterPro" id="IPR000719">
    <property type="entry name" value="Prot_kinase_dom"/>
</dbReference>
<dbReference type="InterPro" id="IPR005467">
    <property type="entry name" value="His_kinase_dom"/>
</dbReference>
<dbReference type="InterPro" id="IPR041664">
    <property type="entry name" value="AAA_16"/>
</dbReference>
<sequence length="1652" mass="178314">MRDPTRYRLRLLALEGRLALYRGTRDGPDAEPLLFVRPLAPDDLEAVALLENAFALSRTLDTAFAAPALELNDAGGTPTLVLADPGGEPLSGRLGRPLPLASVLSLAFRLAEALGAVHGTGIIHTALRPAVILVDEGDGVRLTGFGHARRVARPHHHDLSPEPSTPAAPYMSPEQSGRMHRTVDARSDLYALGVILYEMLTGTLPFAAEGVMEWVHAHVARQPTSPGRYVPHLPAVVADIVMTLLAKAPEERYQTARGLAADLAECLARLSSDGRIAPFPLRRRDVRDRMVVPDRLYGRETEIGELVAAYDRMTLSGSPELVLVSGYSGVGKSALVAEFFALLAPAGVRIVAGKFDQVNRGVPFATLTEGFERAIRTILAADEAERTRWRSRLVDALGANAGLVTSLIPELALLIGPSPPVPPLSAQEAQHRFRFVFERFLAAFATPGEPLVVFLDDLQWVDPATASLIERLVVDAPVPHLFLVGAYRVNEVGQGHPFAEVLARIRASRHAPTEVMLGPLSVAHVTGLVADALGTEPSRVADLAEIIVARTTGNPFYVVQLLETLVERSIVRFDAPAAQWRYDADEVRAAEGLDIASLMVASLHRLSDAACRDLRRFAALGMTARTDVLASVLDVAEAGLEPRLAEAVEAGLVLRRTGAYSFLHDQVQEAAYRLVPEGERAALHLAIGRTLGAALRGGRLEDATFETANQLNRGLALITGEPERLDVARLDVAAAAKASASGGHGAALGYLAAAREVLGGLSGEADRLRFEVEIACAECELLSGDHASAERRLAALAAVGRPVTDAARIAWQRITIQTASGRLERAVALCLEYLRGSGIDWSAHPSMEALTAEFAPIRAEIDGGRIEERLALPGITDPEALATVEVLTAVLPPAFFTDQTLVCLVLCRMANISARHGNSAASALGYAYLGMVLGPVFGDYAAGYRFGRLGIDISERPGFERFRARTLMTFAYHVLPYSRPLATGRDPLRRAFELARETGDLTYSGYSTCTLISNLLAAGEPLGRIERQAERGLAYVRSVRFGLIDDIVTTQLMLTRALRGLTYGPATFTDGVFDEEAFERRLAGDPTLTIAACWHHIRKLQAAVFAGDNRAAREAARRAEPLLWTTGGHLELVEFHFYDAIARADGAGTGDRAAIEAHRDRFRTWAENCPANFLHHLRLIEAELARLSGAALDALRLYDDAVRSARANGFTHIEALAHERAAAHCAASGLETVAELHLARAQAAYRRWGADSKLRSAGEAGAAPTEAAPARERPGDTADVDLATIVRSSEALSGAAVLADLIRTLMTLVLENAGAQRGVLILIEGERLWSEAEASTEADGFRVTLRRRPASAADVPLTLIDAAIRSRSSVLVGDAATDHPFREDPYLATRAPRSILALPLVRQGKLRSLIYLENEATANTFTPARLAVLRLIAAQAAISLENAVLEEKESLLKEVHHRVKNNLQLISSLLNLQAARSADATVAEHFAESRNRVRAMALVHENLYRAGSFARISMADHLRSLCAHLVRSYAVPQRRVSLAVEAEEVTLDLDRAVSCGLIVNELVSNALKHAFPGARAGRVGVSLRMEPFDRCVLTVEDDGIGLPEDWRSSESLGLQLVRDLADQLGGRIDVTLHQGTRFMIHFDLAAPGGEPR</sequence>
<dbReference type="Pfam" id="PF13191">
    <property type="entry name" value="AAA_16"/>
    <property type="match status" value="1"/>
</dbReference>
<dbReference type="Gene3D" id="3.30.565.10">
    <property type="entry name" value="Histidine kinase-like ATPase, C-terminal domain"/>
    <property type="match status" value="1"/>
</dbReference>
<reference evidence="4 5" key="1">
    <citation type="submission" date="2018-05" db="EMBL/GenBank/DDBJ databases">
        <title>Acuticoccus sediminis sp. nov., isolated from deep-sea sediment of Indian Ocean.</title>
        <authorList>
            <person name="Liu X."/>
            <person name="Lai Q."/>
            <person name="Du Y."/>
            <person name="Sun F."/>
            <person name="Zhang X."/>
            <person name="Wang S."/>
            <person name="Shao Z."/>
        </authorList>
    </citation>
    <scope>NUCLEOTIDE SEQUENCE [LARGE SCALE GENOMIC DNA]</scope>
    <source>
        <strain evidence="4 5">PTG4-2</strain>
    </source>
</reference>
<feature type="domain" description="Protein kinase" evidence="2">
    <location>
        <begin position="1"/>
        <end position="267"/>
    </location>
</feature>
<protein>
    <recommendedName>
        <fullName evidence="6">ATPase</fullName>
    </recommendedName>
</protein>
<dbReference type="GO" id="GO:0005524">
    <property type="term" value="F:ATP binding"/>
    <property type="evidence" value="ECO:0007669"/>
    <property type="project" value="InterPro"/>
</dbReference>
<dbReference type="Pfam" id="PF00069">
    <property type="entry name" value="Pkinase"/>
    <property type="match status" value="1"/>
</dbReference>
<dbReference type="InterPro" id="IPR003018">
    <property type="entry name" value="GAF"/>
</dbReference>
<name>A0A8B2NX63_9HYPH</name>
<dbReference type="OrthoDB" id="341967at2"/>
<dbReference type="PANTHER" id="PTHR43642">
    <property type="entry name" value="HYBRID SIGNAL TRANSDUCTION HISTIDINE KINASE G"/>
    <property type="match status" value="1"/>
</dbReference>
<dbReference type="InterPro" id="IPR027417">
    <property type="entry name" value="P-loop_NTPase"/>
</dbReference>
<evidence type="ECO:0000313" key="5">
    <source>
        <dbReference type="Proteomes" id="UP000249590"/>
    </source>
</evidence>
<feature type="compositionally biased region" description="Low complexity" evidence="1">
    <location>
        <begin position="1257"/>
        <end position="1268"/>
    </location>
</feature>
<dbReference type="SUPFAM" id="SSF52540">
    <property type="entry name" value="P-loop containing nucleoside triphosphate hydrolases"/>
    <property type="match status" value="1"/>
</dbReference>
<dbReference type="GO" id="GO:0004672">
    <property type="term" value="F:protein kinase activity"/>
    <property type="evidence" value="ECO:0007669"/>
    <property type="project" value="InterPro"/>
</dbReference>
<comment type="caution">
    <text evidence="4">The sequence shown here is derived from an EMBL/GenBank/DDBJ whole genome shotgun (WGS) entry which is preliminary data.</text>
</comment>
<dbReference type="InterPro" id="IPR053159">
    <property type="entry name" value="Hybrid_Histidine_Kinase"/>
</dbReference>
<evidence type="ECO:0000313" key="4">
    <source>
        <dbReference type="EMBL" id="RAI01942.1"/>
    </source>
</evidence>
<accession>A0A8B2NX63</accession>
<dbReference type="EMBL" id="QHHQ01000002">
    <property type="protein sequence ID" value="RAI01942.1"/>
    <property type="molecule type" value="Genomic_DNA"/>
</dbReference>